<dbReference type="InterPro" id="IPR027785">
    <property type="entry name" value="UvrD-like_helicase_C"/>
</dbReference>
<sequence length="1231" mass="138765">MAEKKDDAAEEGCAGRTWSELEGRLPACATERGSFMAPFEWTYVAEHPYAKTSKTHEHFAPTPFRHPPYSAACIPFRWMLRGEVEGNDQQEGLAAQLMLDYRQEREPELSFENNWIQERQNQLILLDTFFSAVRLKESLCFFYAKRTPLADDPRRVIVGVGRVLSVADSVEYRYTVHTKDAPLRAMMWERSVGHSIRAGFDDGFLLPYQSILELAQKDDTINPADYVAFAPSEHFDEFSYVTAHVSHGAAISGLLACAAALQKIGNLVPGPWDKALAWIDRELNRLWKMRGPFPGFGSALTALGIPHGNLIAYDIAAAQAQAGNEWNEDPWPLFEKVLEDPGVLSPAVAKEIGATFKKTWAKLTAERKALIKLLSRFEISAEQATRYYQPPLREKAKIHATDAELIKNAYLLYELDRTQPDPIPLEAIDRGMFPDPVVRDRHPIPPPSVLDDAADARRVRAFVLDDLELAADAGHTLKPHDWVVRDVWGREVRPKCPLTIDVLPVVEETFGPMVQRVAMADGKEAFQLVRYTETKAIIAGTIEKRIKGKRHAATHDWRKLVDAVIEDETRRQYVLGASRDDKDEDAARTEKAAALEEVFASRLSVLIGPAGTGKTTLLKALVKLSEVKKGGILLLAPTGKARVRLQEQTELSDGQTVAQFLLRLGRYDGSTGRYFHTGEEPRASGYMTVIIDECSMLTEEQLAAVLDALEGVQRLILVGDPRQLPPIGAGRPFLDVVRRLAPRDVETIFPKRGPGYGELTIVRRQTGAVRDDMLLAGWFSGRPTDPGADEVWDRSAEANNENVRMVRWSTPEELEKALIEQLKIELPLDDVDDEKGFETSIGGEPYGSAVYFWPKMAAQGSYPAKDGAAAKVEAWQILSPVRAQLHGVDSLNRTIQARFRRRVREWAEPDVYYYRKVPKPFGPQRILYGDKIISVRNGRRYKVYPKPEELPYIANGDMGVVVGQYKTKSLKGLPWKLEVEFRSQRGYKIDYFESEFGDEGDGAPLELAYALTVHKTQGSEFGTTFVILPNPCRPLSRELLYTALTRHKDRIVILHQGDVRDFRKYSAGYFSETAARLTNLFEAPRPVEVRSKDDKNPRFLEDGLIHRTRRGDLVRSKSEVIIADALFTERVKYHYELDLVGSDGKRRSPDFTIPDEASDVTYYWEHLGMLYDPAYRARWEAKLAWYRKEGILPHTDGGGPKGTLIITQDDERGGIDSSWVAKLIREILHGR</sequence>
<feature type="domain" description="AAA+ ATPase" evidence="1">
    <location>
        <begin position="600"/>
        <end position="743"/>
    </location>
</feature>
<dbReference type="Gene3D" id="2.30.30.940">
    <property type="match status" value="1"/>
</dbReference>
<organism evidence="2 3">
    <name type="scientific">Sorangium cellulosum</name>
    <name type="common">Polyangium cellulosum</name>
    <dbReference type="NCBI Taxonomy" id="56"/>
    <lineage>
        <taxon>Bacteria</taxon>
        <taxon>Pseudomonadati</taxon>
        <taxon>Myxococcota</taxon>
        <taxon>Polyangia</taxon>
        <taxon>Polyangiales</taxon>
        <taxon>Polyangiaceae</taxon>
        <taxon>Sorangium</taxon>
    </lineage>
</organism>
<dbReference type="InterPro" id="IPR027417">
    <property type="entry name" value="P-loop_NTPase"/>
</dbReference>
<dbReference type="AlphaFoldDB" id="A0A150TWJ7"/>
<proteinExistence type="predicted"/>
<dbReference type="Proteomes" id="UP000075502">
    <property type="component" value="Unassembled WGS sequence"/>
</dbReference>
<dbReference type="CDD" id="cd17933">
    <property type="entry name" value="DEXSc_RecD-like"/>
    <property type="match status" value="1"/>
</dbReference>
<dbReference type="SMART" id="SM00382">
    <property type="entry name" value="AAA"/>
    <property type="match status" value="1"/>
</dbReference>
<dbReference type="EMBL" id="JEME01000783">
    <property type="protein sequence ID" value="KYG09089.1"/>
    <property type="molecule type" value="Genomic_DNA"/>
</dbReference>
<dbReference type="InterPro" id="IPR050534">
    <property type="entry name" value="Coronavir_polyprotein_1ab"/>
</dbReference>
<dbReference type="Gene3D" id="3.40.50.300">
    <property type="entry name" value="P-loop containing nucleotide triphosphate hydrolases"/>
    <property type="match status" value="2"/>
</dbReference>
<dbReference type="PANTHER" id="PTHR43788">
    <property type="entry name" value="DNA2/NAM7 HELICASE FAMILY MEMBER"/>
    <property type="match status" value="1"/>
</dbReference>
<name>A0A150TWJ7_SORCE</name>
<dbReference type="InterPro" id="IPR003593">
    <property type="entry name" value="AAA+_ATPase"/>
</dbReference>
<evidence type="ECO:0000313" key="3">
    <source>
        <dbReference type="Proteomes" id="UP000075502"/>
    </source>
</evidence>
<dbReference type="SUPFAM" id="SSF52540">
    <property type="entry name" value="P-loop containing nucleoside triphosphate hydrolases"/>
    <property type="match status" value="2"/>
</dbReference>
<reference evidence="2 3" key="1">
    <citation type="submission" date="2014-02" db="EMBL/GenBank/DDBJ databases">
        <title>The small core and large imbalanced accessory genome model reveals a collaborative survival strategy of Sorangium cellulosum strains in nature.</title>
        <authorList>
            <person name="Han K."/>
            <person name="Peng R."/>
            <person name="Blom J."/>
            <person name="Li Y.-Z."/>
        </authorList>
    </citation>
    <scope>NUCLEOTIDE SEQUENCE [LARGE SCALE GENOMIC DNA]</scope>
    <source>
        <strain evidence="2 3">So0007-03</strain>
    </source>
</reference>
<gene>
    <name evidence="2" type="ORF">BE21_20050</name>
</gene>
<dbReference type="Pfam" id="PF13538">
    <property type="entry name" value="UvrD_C_2"/>
    <property type="match status" value="1"/>
</dbReference>
<accession>A0A150TWJ7</accession>
<protein>
    <recommendedName>
        <fullName evidence="1">AAA+ ATPase domain-containing protein</fullName>
    </recommendedName>
</protein>
<comment type="caution">
    <text evidence="2">The sequence shown here is derived from an EMBL/GenBank/DDBJ whole genome shotgun (WGS) entry which is preliminary data.</text>
</comment>
<evidence type="ECO:0000313" key="2">
    <source>
        <dbReference type="EMBL" id="KYG09089.1"/>
    </source>
</evidence>
<dbReference type="Pfam" id="PF13604">
    <property type="entry name" value="AAA_30"/>
    <property type="match status" value="1"/>
</dbReference>
<evidence type="ECO:0000259" key="1">
    <source>
        <dbReference type="SMART" id="SM00382"/>
    </source>
</evidence>
<dbReference type="CDD" id="cd18809">
    <property type="entry name" value="SF1_C_RecD"/>
    <property type="match status" value="1"/>
</dbReference>